<dbReference type="SMART" id="SM00342">
    <property type="entry name" value="HTH_ARAC"/>
    <property type="match status" value="1"/>
</dbReference>
<dbReference type="InterPro" id="IPR020449">
    <property type="entry name" value="Tscrpt_reg_AraC-type_HTH"/>
</dbReference>
<dbReference type="Pfam" id="PF12833">
    <property type="entry name" value="HTH_18"/>
    <property type="match status" value="1"/>
</dbReference>
<keyword evidence="3" id="KW-0804">Transcription</keyword>
<keyword evidence="2" id="KW-0238">DNA-binding</keyword>
<evidence type="ECO:0000313" key="5">
    <source>
        <dbReference type="EMBL" id="RFM27806.1"/>
    </source>
</evidence>
<gene>
    <name evidence="5" type="ORF">DXN05_14005</name>
</gene>
<dbReference type="OrthoDB" id="4480133at2"/>
<dbReference type="InterPro" id="IPR054015">
    <property type="entry name" value="ExsA-like_N"/>
</dbReference>
<evidence type="ECO:0000256" key="3">
    <source>
        <dbReference type="ARBA" id="ARBA00023163"/>
    </source>
</evidence>
<dbReference type="AlphaFoldDB" id="A0A3E1NIM7"/>
<dbReference type="RefSeq" id="WP_116847883.1">
    <property type="nucleotide sequence ID" value="NZ_QTJU01000004.1"/>
</dbReference>
<dbReference type="GO" id="GO:0043565">
    <property type="term" value="F:sequence-specific DNA binding"/>
    <property type="evidence" value="ECO:0007669"/>
    <property type="project" value="InterPro"/>
</dbReference>
<evidence type="ECO:0000313" key="6">
    <source>
        <dbReference type="Proteomes" id="UP000261284"/>
    </source>
</evidence>
<dbReference type="Proteomes" id="UP000261284">
    <property type="component" value="Unassembled WGS sequence"/>
</dbReference>
<evidence type="ECO:0000256" key="1">
    <source>
        <dbReference type="ARBA" id="ARBA00023015"/>
    </source>
</evidence>
<organism evidence="5 6">
    <name type="scientific">Deminuibacter soli</name>
    <dbReference type="NCBI Taxonomy" id="2291815"/>
    <lineage>
        <taxon>Bacteria</taxon>
        <taxon>Pseudomonadati</taxon>
        <taxon>Bacteroidota</taxon>
        <taxon>Chitinophagia</taxon>
        <taxon>Chitinophagales</taxon>
        <taxon>Chitinophagaceae</taxon>
        <taxon>Deminuibacter</taxon>
    </lineage>
</organism>
<dbReference type="PANTHER" id="PTHR43280:SF28">
    <property type="entry name" value="HTH-TYPE TRANSCRIPTIONAL ACTIVATOR RHAS"/>
    <property type="match status" value="1"/>
</dbReference>
<dbReference type="PROSITE" id="PS01124">
    <property type="entry name" value="HTH_ARAC_FAMILY_2"/>
    <property type="match status" value="1"/>
</dbReference>
<dbReference type="InterPro" id="IPR018060">
    <property type="entry name" value="HTH_AraC"/>
</dbReference>
<dbReference type="SUPFAM" id="SSF46689">
    <property type="entry name" value="Homeodomain-like"/>
    <property type="match status" value="1"/>
</dbReference>
<comment type="caution">
    <text evidence="5">The sequence shown here is derived from an EMBL/GenBank/DDBJ whole genome shotgun (WGS) entry which is preliminary data.</text>
</comment>
<protein>
    <submittedName>
        <fullName evidence="5">AraC family transcriptional regulator</fullName>
    </submittedName>
</protein>
<evidence type="ECO:0000259" key="4">
    <source>
        <dbReference type="PROSITE" id="PS01124"/>
    </source>
</evidence>
<evidence type="ECO:0000256" key="2">
    <source>
        <dbReference type="ARBA" id="ARBA00023125"/>
    </source>
</evidence>
<sequence>MLFRFPPIPPDKTDATFLCGKEGAFAKLKIESKAGKRTVFLTEHTLLFVRKGAKLLHFSTGTVTVTPDNAVLLKKGIYVMAEYIEEGLSFEALLLFLPVKLLKALALQQQFGRKTEHQGEPFMLLPCNDLMQGFKEQLRQYFDTPVANIDQLLPLKQKEILLLLISSGQRNRVAHFILDAISTEPEDLEYTVRTYLLQPVTLEDLANLSNRSLASFKRDFQRLFNAPPKQWINRQRLEYARLLLQNSNQRVAEITTECGFESPSHFIRLFKKTYGHTPQSLRADITID</sequence>
<accession>A0A3E1NIM7</accession>
<dbReference type="GO" id="GO:0003700">
    <property type="term" value="F:DNA-binding transcription factor activity"/>
    <property type="evidence" value="ECO:0007669"/>
    <property type="project" value="InterPro"/>
</dbReference>
<dbReference type="InterPro" id="IPR018062">
    <property type="entry name" value="HTH_AraC-typ_CS"/>
</dbReference>
<keyword evidence="6" id="KW-1185">Reference proteome</keyword>
<dbReference type="PRINTS" id="PR00032">
    <property type="entry name" value="HTHARAC"/>
</dbReference>
<reference evidence="5 6" key="1">
    <citation type="submission" date="2018-08" db="EMBL/GenBank/DDBJ databases">
        <title>Chitinophagaceae sp. K23C18032701, a novel bacterium isolated from forest soil.</title>
        <authorList>
            <person name="Wang C."/>
        </authorList>
    </citation>
    <scope>NUCLEOTIDE SEQUENCE [LARGE SCALE GENOMIC DNA]</scope>
    <source>
        <strain evidence="5 6">K23C18032701</strain>
    </source>
</reference>
<dbReference type="InterPro" id="IPR009057">
    <property type="entry name" value="Homeodomain-like_sf"/>
</dbReference>
<dbReference type="EMBL" id="QTJU01000004">
    <property type="protein sequence ID" value="RFM27806.1"/>
    <property type="molecule type" value="Genomic_DNA"/>
</dbReference>
<dbReference type="PROSITE" id="PS00041">
    <property type="entry name" value="HTH_ARAC_FAMILY_1"/>
    <property type="match status" value="1"/>
</dbReference>
<dbReference type="Pfam" id="PF22200">
    <property type="entry name" value="ExsA_N"/>
    <property type="match status" value="1"/>
</dbReference>
<feature type="domain" description="HTH araC/xylS-type" evidence="4">
    <location>
        <begin position="186"/>
        <end position="284"/>
    </location>
</feature>
<dbReference type="Gene3D" id="1.10.10.60">
    <property type="entry name" value="Homeodomain-like"/>
    <property type="match status" value="2"/>
</dbReference>
<proteinExistence type="predicted"/>
<keyword evidence="1" id="KW-0805">Transcription regulation</keyword>
<dbReference type="PANTHER" id="PTHR43280">
    <property type="entry name" value="ARAC-FAMILY TRANSCRIPTIONAL REGULATOR"/>
    <property type="match status" value="1"/>
</dbReference>
<name>A0A3E1NIM7_9BACT</name>